<organism evidence="3 4">
    <name type="scientific">Apiospora hydei</name>
    <dbReference type="NCBI Taxonomy" id="1337664"/>
    <lineage>
        <taxon>Eukaryota</taxon>
        <taxon>Fungi</taxon>
        <taxon>Dikarya</taxon>
        <taxon>Ascomycota</taxon>
        <taxon>Pezizomycotina</taxon>
        <taxon>Sordariomycetes</taxon>
        <taxon>Xylariomycetidae</taxon>
        <taxon>Amphisphaeriales</taxon>
        <taxon>Apiosporaceae</taxon>
        <taxon>Apiospora</taxon>
    </lineage>
</organism>
<evidence type="ECO:0000313" key="3">
    <source>
        <dbReference type="EMBL" id="KAK8062399.1"/>
    </source>
</evidence>
<proteinExistence type="predicted"/>
<feature type="signal peptide" evidence="1">
    <location>
        <begin position="1"/>
        <end position="27"/>
    </location>
</feature>
<protein>
    <recommendedName>
        <fullName evidence="2">WSC domain-containing protein</fullName>
    </recommendedName>
</protein>
<evidence type="ECO:0000313" key="4">
    <source>
        <dbReference type="Proteomes" id="UP001433268"/>
    </source>
</evidence>
<dbReference type="RefSeq" id="XP_066660998.1">
    <property type="nucleotide sequence ID" value="XM_066818810.1"/>
</dbReference>
<feature type="chain" id="PRO_5047246732" description="WSC domain-containing protein" evidence="1">
    <location>
        <begin position="28"/>
        <end position="140"/>
    </location>
</feature>
<dbReference type="InterPro" id="IPR002889">
    <property type="entry name" value="WSC_carb-bd"/>
</dbReference>
<evidence type="ECO:0000259" key="2">
    <source>
        <dbReference type="PROSITE" id="PS51212"/>
    </source>
</evidence>
<name>A0ABR1UTZ6_9PEZI</name>
<keyword evidence="4" id="KW-1185">Reference proteome</keyword>
<dbReference type="EMBL" id="JAQQWN010000010">
    <property type="protein sequence ID" value="KAK8062399.1"/>
    <property type="molecule type" value="Genomic_DNA"/>
</dbReference>
<gene>
    <name evidence="3" type="ORF">PG997_014496</name>
</gene>
<dbReference type="PROSITE" id="PS51212">
    <property type="entry name" value="WSC"/>
    <property type="match status" value="1"/>
</dbReference>
<comment type="caution">
    <text evidence="3">The sequence shown here is derived from an EMBL/GenBank/DDBJ whole genome shotgun (WGS) entry which is preliminary data.</text>
</comment>
<dbReference type="SMART" id="SM00321">
    <property type="entry name" value="WSC"/>
    <property type="match status" value="1"/>
</dbReference>
<reference evidence="3 4" key="1">
    <citation type="submission" date="2023-01" db="EMBL/GenBank/DDBJ databases">
        <title>Analysis of 21 Apiospora genomes using comparative genomics revels a genus with tremendous synthesis potential of carbohydrate active enzymes and secondary metabolites.</title>
        <authorList>
            <person name="Sorensen T."/>
        </authorList>
    </citation>
    <scope>NUCLEOTIDE SEQUENCE [LARGE SCALE GENOMIC DNA]</scope>
    <source>
        <strain evidence="3 4">CBS 114990</strain>
    </source>
</reference>
<dbReference type="Proteomes" id="UP001433268">
    <property type="component" value="Unassembled WGS sequence"/>
</dbReference>
<feature type="domain" description="WSC" evidence="2">
    <location>
        <begin position="29"/>
        <end position="118"/>
    </location>
</feature>
<dbReference type="Pfam" id="PF01822">
    <property type="entry name" value="WSC"/>
    <property type="match status" value="1"/>
</dbReference>
<sequence>MWSTQLSPLARLLLLPAAMLAAVQVQATSLVYAGCFSSAPGFVNLGPNPFQSRGLCANRCRQIDQWVIGLANGTNCLCGAHIPPTRDIVGDRHCNLPCSGYAMEMCGGRQHFSILIRDINQLQQHSGSMSEKLPGLRSGS</sequence>
<dbReference type="GeneID" id="92051870"/>
<keyword evidence="1" id="KW-0732">Signal</keyword>
<evidence type="ECO:0000256" key="1">
    <source>
        <dbReference type="SAM" id="SignalP"/>
    </source>
</evidence>
<accession>A0ABR1UTZ6</accession>